<evidence type="ECO:0000256" key="3">
    <source>
        <dbReference type="ARBA" id="ARBA00022692"/>
    </source>
</evidence>
<evidence type="ECO:0000313" key="8">
    <source>
        <dbReference type="EMBL" id="RUR69942.1"/>
    </source>
</evidence>
<dbReference type="Proteomes" id="UP000281118">
    <property type="component" value="Unassembled WGS sequence"/>
</dbReference>
<feature type="transmembrane region" description="Helical" evidence="6">
    <location>
        <begin position="359"/>
        <end position="378"/>
    </location>
</feature>
<dbReference type="InterPro" id="IPR011701">
    <property type="entry name" value="MFS"/>
</dbReference>
<feature type="domain" description="Major facilitator superfamily (MFS) profile" evidence="7">
    <location>
        <begin position="9"/>
        <end position="381"/>
    </location>
</feature>
<proteinExistence type="predicted"/>
<dbReference type="RefSeq" id="WP_126024047.1">
    <property type="nucleotide sequence ID" value="NZ_RXFT01000010.1"/>
</dbReference>
<dbReference type="Gene3D" id="1.20.1250.20">
    <property type="entry name" value="MFS general substrate transporter like domains"/>
    <property type="match status" value="1"/>
</dbReference>
<keyword evidence="4 6" id="KW-1133">Transmembrane helix</keyword>
<dbReference type="PROSITE" id="PS50850">
    <property type="entry name" value="MFS"/>
    <property type="match status" value="1"/>
</dbReference>
<dbReference type="CDD" id="cd17324">
    <property type="entry name" value="MFS_NepI_like"/>
    <property type="match status" value="1"/>
</dbReference>
<dbReference type="EMBL" id="RXFT01000010">
    <property type="protein sequence ID" value="RUR69942.1"/>
    <property type="molecule type" value="Genomic_DNA"/>
</dbReference>
<organism evidence="8 9">
    <name type="scientific">Variovorax guangxiensis</name>
    <dbReference type="NCBI Taxonomy" id="1775474"/>
    <lineage>
        <taxon>Bacteria</taxon>
        <taxon>Pseudomonadati</taxon>
        <taxon>Pseudomonadota</taxon>
        <taxon>Betaproteobacteria</taxon>
        <taxon>Burkholderiales</taxon>
        <taxon>Comamonadaceae</taxon>
        <taxon>Variovorax</taxon>
    </lineage>
</organism>
<comment type="caution">
    <text evidence="8">The sequence shown here is derived from an EMBL/GenBank/DDBJ whole genome shotgun (WGS) entry which is preliminary data.</text>
</comment>
<evidence type="ECO:0000313" key="9">
    <source>
        <dbReference type="Proteomes" id="UP000281118"/>
    </source>
</evidence>
<dbReference type="Pfam" id="PF07690">
    <property type="entry name" value="MFS_1"/>
    <property type="match status" value="1"/>
</dbReference>
<dbReference type="PANTHER" id="PTHR43124:SF10">
    <property type="entry name" value="PURINE EFFLUX PUMP PBUE"/>
    <property type="match status" value="1"/>
</dbReference>
<evidence type="ECO:0000256" key="2">
    <source>
        <dbReference type="ARBA" id="ARBA00022475"/>
    </source>
</evidence>
<comment type="subcellular location">
    <subcellularLocation>
        <location evidence="1">Cell membrane</location>
        <topology evidence="1">Multi-pass membrane protein</topology>
    </subcellularLocation>
</comment>
<evidence type="ECO:0000256" key="5">
    <source>
        <dbReference type="ARBA" id="ARBA00023136"/>
    </source>
</evidence>
<evidence type="ECO:0000256" key="1">
    <source>
        <dbReference type="ARBA" id="ARBA00004651"/>
    </source>
</evidence>
<dbReference type="AlphaFoldDB" id="A0A433MQ53"/>
<dbReference type="SUPFAM" id="SSF103473">
    <property type="entry name" value="MFS general substrate transporter"/>
    <property type="match status" value="1"/>
</dbReference>
<dbReference type="GO" id="GO:0022857">
    <property type="term" value="F:transmembrane transporter activity"/>
    <property type="evidence" value="ECO:0007669"/>
    <property type="project" value="InterPro"/>
</dbReference>
<dbReference type="GO" id="GO:0005886">
    <property type="term" value="C:plasma membrane"/>
    <property type="evidence" value="ECO:0007669"/>
    <property type="project" value="UniProtKB-SubCell"/>
</dbReference>
<accession>A0A433MQ53</accession>
<evidence type="ECO:0000259" key="7">
    <source>
        <dbReference type="PROSITE" id="PS50850"/>
    </source>
</evidence>
<reference evidence="8 9" key="1">
    <citation type="submission" date="2018-12" db="EMBL/GenBank/DDBJ databases">
        <title>The genome sequences of Variovorax guangxiensis DSM 27352.</title>
        <authorList>
            <person name="Gao J."/>
            <person name="Sun J."/>
        </authorList>
    </citation>
    <scope>NUCLEOTIDE SEQUENCE [LARGE SCALE GENOMIC DNA]</scope>
    <source>
        <strain evidence="8 9">DSM 27352</strain>
    </source>
</reference>
<dbReference type="InterPro" id="IPR020846">
    <property type="entry name" value="MFS_dom"/>
</dbReference>
<protein>
    <submittedName>
        <fullName evidence="8">MFS transporter</fullName>
    </submittedName>
</protein>
<dbReference type="InterPro" id="IPR050189">
    <property type="entry name" value="MFS_Efflux_Transporters"/>
</dbReference>
<keyword evidence="5 6" id="KW-0472">Membrane</keyword>
<keyword evidence="3 6" id="KW-0812">Transmembrane</keyword>
<feature type="transmembrane region" description="Helical" evidence="6">
    <location>
        <begin position="80"/>
        <end position="101"/>
    </location>
</feature>
<feature type="transmembrane region" description="Helical" evidence="6">
    <location>
        <begin position="239"/>
        <end position="260"/>
    </location>
</feature>
<gene>
    <name evidence="8" type="ORF">EJP67_23085</name>
</gene>
<dbReference type="OrthoDB" id="7029536at2"/>
<sequence>MSQPAPRRALWALLAGNFVIGTGVMVVPGTLNEISASLSVTAATAGQLITAAAAVMCIGAPLLAAAVAGWDRRQLLALTLLWYAIGHVLCALMPTFGALLPVRMLTVIAPAIFTPQAAACAGLLVPPEHRGRAVTFVFLGWSMASVLGLPIGALIGGHLGWRMAFAAIAALSVASATSVWLTLPNGIRPAALTAAAWSRVLRSPVLMGIVSVTALQGAGQFVLFSYFGPILKQSFGADATTLSVMWALFGACGLVGNMVVSRFIDRVGAGRMVLVTTVLIASSLLLWPLASTLAWLAVVLVPWGLGCFATNSAQQARLVGLAPALAPGSVALNSSGIYTGQAVGAALGGWLLANDAGAWMSWVGLGLLMVAISLSVAIDRSRRAP</sequence>
<feature type="transmembrane region" description="Helical" evidence="6">
    <location>
        <begin position="9"/>
        <end position="28"/>
    </location>
</feature>
<keyword evidence="2" id="KW-1003">Cell membrane</keyword>
<dbReference type="PANTHER" id="PTHR43124">
    <property type="entry name" value="PURINE EFFLUX PUMP PBUE"/>
    <property type="match status" value="1"/>
</dbReference>
<evidence type="ECO:0000256" key="4">
    <source>
        <dbReference type="ARBA" id="ARBA00022989"/>
    </source>
</evidence>
<feature type="transmembrane region" description="Helical" evidence="6">
    <location>
        <begin position="161"/>
        <end position="183"/>
    </location>
</feature>
<name>A0A433MQ53_9BURK</name>
<feature type="transmembrane region" description="Helical" evidence="6">
    <location>
        <begin position="204"/>
        <end position="227"/>
    </location>
</feature>
<evidence type="ECO:0000256" key="6">
    <source>
        <dbReference type="SAM" id="Phobius"/>
    </source>
</evidence>
<dbReference type="InterPro" id="IPR036259">
    <property type="entry name" value="MFS_trans_sf"/>
</dbReference>
<feature type="transmembrane region" description="Helical" evidence="6">
    <location>
        <begin position="107"/>
        <end position="126"/>
    </location>
</feature>
<feature type="transmembrane region" description="Helical" evidence="6">
    <location>
        <begin position="133"/>
        <end position="155"/>
    </location>
</feature>
<feature type="transmembrane region" description="Helical" evidence="6">
    <location>
        <begin position="48"/>
        <end position="68"/>
    </location>
</feature>